<dbReference type="SFLD" id="SFLDG01170">
    <property type="entry name" value="Pyruvoyl-dependent_arginine_de"/>
    <property type="match status" value="1"/>
</dbReference>
<reference evidence="7" key="1">
    <citation type="journal article" date="2015" name="Nature">
        <title>Complex archaea that bridge the gap between prokaryotes and eukaryotes.</title>
        <authorList>
            <person name="Spang A."/>
            <person name="Saw J.H."/>
            <person name="Jorgensen S.L."/>
            <person name="Zaremba-Niedzwiedzka K."/>
            <person name="Martijn J."/>
            <person name="Lind A.E."/>
            <person name="van Eijk R."/>
            <person name="Schleper C."/>
            <person name="Guy L."/>
            <person name="Ettema T.J."/>
        </authorList>
    </citation>
    <scope>NUCLEOTIDE SEQUENCE</scope>
</reference>
<evidence type="ECO:0000256" key="6">
    <source>
        <dbReference type="ARBA" id="ARBA00049309"/>
    </source>
</evidence>
<dbReference type="HAMAP" id="MF_01404">
    <property type="entry name" value="PvlArgDC"/>
    <property type="match status" value="1"/>
</dbReference>
<dbReference type="PANTHER" id="PTHR40438:SF1">
    <property type="entry name" value="PYRUVOYL-DEPENDENT ARGININE DECARBOXYLASE"/>
    <property type="match status" value="1"/>
</dbReference>
<dbReference type="PANTHER" id="PTHR40438">
    <property type="entry name" value="PYRUVOYL-DEPENDENT ARGININE DECARBOXYLASE"/>
    <property type="match status" value="1"/>
</dbReference>
<dbReference type="Gene3D" id="3.30.60.30">
    <property type="match status" value="1"/>
</dbReference>
<dbReference type="InterPro" id="IPR016104">
    <property type="entry name" value="Pyr-dep_his/arg-deCO2ase"/>
</dbReference>
<dbReference type="SUPFAM" id="SSF56271">
    <property type="entry name" value="Pyruvoyl-dependent histidine and arginine decarboxylases"/>
    <property type="match status" value="1"/>
</dbReference>
<organism evidence="7">
    <name type="scientific">marine sediment metagenome</name>
    <dbReference type="NCBI Taxonomy" id="412755"/>
    <lineage>
        <taxon>unclassified sequences</taxon>
        <taxon>metagenomes</taxon>
        <taxon>ecological metagenomes</taxon>
    </lineage>
</organism>
<comment type="cofactor">
    <cofactor evidence="1">
        <name>pyruvate</name>
        <dbReference type="ChEBI" id="CHEBI:15361"/>
    </cofactor>
</comment>
<dbReference type="NCBIfam" id="TIGR00286">
    <property type="entry name" value="pyruvoyl-dependent arginine decarboxylase"/>
    <property type="match status" value="1"/>
</dbReference>
<protein>
    <recommendedName>
        <fullName evidence="2">arginine decarboxylase</fullName>
        <ecNumber evidence="2">4.1.1.19</ecNumber>
    </recommendedName>
</protein>
<evidence type="ECO:0000256" key="2">
    <source>
        <dbReference type="ARBA" id="ARBA00012426"/>
    </source>
</evidence>
<dbReference type="GO" id="GO:0008792">
    <property type="term" value="F:arginine decarboxylase activity"/>
    <property type="evidence" value="ECO:0007669"/>
    <property type="project" value="UniProtKB-EC"/>
</dbReference>
<evidence type="ECO:0000256" key="5">
    <source>
        <dbReference type="ARBA" id="ARBA00023317"/>
    </source>
</evidence>
<dbReference type="InterPro" id="IPR016105">
    <property type="entry name" value="Pyr-dep_his/arg-deCO2ase_sand"/>
</dbReference>
<dbReference type="GO" id="GO:0006527">
    <property type="term" value="P:L-arginine catabolic process"/>
    <property type="evidence" value="ECO:0007669"/>
    <property type="project" value="InterPro"/>
</dbReference>
<keyword evidence="4" id="KW-0456">Lyase</keyword>
<evidence type="ECO:0000256" key="4">
    <source>
        <dbReference type="ARBA" id="ARBA00023239"/>
    </source>
</evidence>
<dbReference type="SFLD" id="SFLDS00055">
    <property type="entry name" value="Pyruvoyl-Dependent_Histidine/A"/>
    <property type="match status" value="1"/>
</dbReference>
<keyword evidence="5" id="KW-0670">Pyruvate</keyword>
<dbReference type="EMBL" id="LAZR01020934">
    <property type="protein sequence ID" value="KKL87076.1"/>
    <property type="molecule type" value="Genomic_DNA"/>
</dbReference>
<comment type="catalytic activity">
    <reaction evidence="6">
        <text>L-arginine + H(+) = agmatine + CO2</text>
        <dbReference type="Rhea" id="RHEA:17641"/>
        <dbReference type="ChEBI" id="CHEBI:15378"/>
        <dbReference type="ChEBI" id="CHEBI:16526"/>
        <dbReference type="ChEBI" id="CHEBI:32682"/>
        <dbReference type="ChEBI" id="CHEBI:58145"/>
        <dbReference type="EC" id="4.1.1.19"/>
    </reaction>
</comment>
<sequence>MSFVPNSVFFVTGIGYHKSKLGSFEQALRTANIASFNLIKVSSILPPNCLEISKKDGLAQLKAGQVVYIVLSRVSSDKYNHLISASIGVAKPADTNAYGYLSEHHGFGVKAERTGDIAEDLAAEMLATTLGVPFDPEADYDEKKEIFKMDGKIIETKNIAESATVREEGEWLTVLAAAVFIL</sequence>
<evidence type="ECO:0000313" key="7">
    <source>
        <dbReference type="EMBL" id="KKL87076.1"/>
    </source>
</evidence>
<dbReference type="InterPro" id="IPR002724">
    <property type="entry name" value="Pyruvoyl-dep_arg_deCO2ase"/>
</dbReference>
<gene>
    <name evidence="7" type="ORF">LCGC14_1938300</name>
</gene>
<dbReference type="Gene3D" id="3.50.20.10">
    <property type="entry name" value="Pyruvoyl-Dependent Histidine Decarboxylase, subunit B"/>
    <property type="match status" value="1"/>
</dbReference>
<evidence type="ECO:0000256" key="3">
    <source>
        <dbReference type="ARBA" id="ARBA00022793"/>
    </source>
</evidence>
<accession>A0A0F9G9I0</accession>
<comment type="caution">
    <text evidence="7">The sequence shown here is derived from an EMBL/GenBank/DDBJ whole genome shotgun (WGS) entry which is preliminary data.</text>
</comment>
<dbReference type="Pfam" id="PF01862">
    <property type="entry name" value="PvlArgDC"/>
    <property type="match status" value="1"/>
</dbReference>
<name>A0A0F9G9I0_9ZZZZ</name>
<dbReference type="AlphaFoldDB" id="A0A0F9G9I0"/>
<evidence type="ECO:0000256" key="1">
    <source>
        <dbReference type="ARBA" id="ARBA00001928"/>
    </source>
</evidence>
<proteinExistence type="inferred from homology"/>
<dbReference type="PIRSF" id="PIRSF005216">
    <property type="entry name" value="Pyruvoyl-dep_arg_deCO2ase"/>
    <property type="match status" value="1"/>
</dbReference>
<keyword evidence="3" id="KW-0210">Decarboxylase</keyword>
<dbReference type="EC" id="4.1.1.19" evidence="2"/>